<protein>
    <recommendedName>
        <fullName evidence="3">HTH CENPB-type domain-containing protein</fullName>
    </recommendedName>
</protein>
<dbReference type="InterPro" id="IPR006600">
    <property type="entry name" value="HTH_CenpB_DNA-bd_dom"/>
</dbReference>
<name>A0A9J6EI19_RHIMP</name>
<dbReference type="Gene3D" id="1.10.10.60">
    <property type="entry name" value="Homeodomain-like"/>
    <property type="match status" value="1"/>
</dbReference>
<keyword evidence="2" id="KW-0238">DNA-binding</keyword>
<dbReference type="Proteomes" id="UP000821866">
    <property type="component" value="Chromosome 2"/>
</dbReference>
<dbReference type="AlphaFoldDB" id="A0A9J6EI19"/>
<proteinExistence type="predicted"/>
<gene>
    <name evidence="4" type="ORF">HPB51_019141</name>
</gene>
<comment type="caution">
    <text evidence="4">The sequence shown here is derived from an EMBL/GenBank/DDBJ whole genome shotgun (WGS) entry which is preliminary data.</text>
</comment>
<feature type="domain" description="HTH CENPB-type" evidence="3">
    <location>
        <begin position="1"/>
        <end position="62"/>
    </location>
</feature>
<dbReference type="GO" id="GO:0003677">
    <property type="term" value="F:DNA binding"/>
    <property type="evidence" value="ECO:0007669"/>
    <property type="project" value="UniProtKB-KW"/>
</dbReference>
<dbReference type="GO" id="GO:0005634">
    <property type="term" value="C:nucleus"/>
    <property type="evidence" value="ECO:0007669"/>
    <property type="project" value="UniProtKB-SubCell"/>
</dbReference>
<reference evidence="4" key="1">
    <citation type="journal article" date="2020" name="Cell">
        <title>Large-Scale Comparative Analyses of Tick Genomes Elucidate Their Genetic Diversity and Vector Capacities.</title>
        <authorList>
            <consortium name="Tick Genome and Microbiome Consortium (TIGMIC)"/>
            <person name="Jia N."/>
            <person name="Wang J."/>
            <person name="Shi W."/>
            <person name="Du L."/>
            <person name="Sun Y."/>
            <person name="Zhan W."/>
            <person name="Jiang J.F."/>
            <person name="Wang Q."/>
            <person name="Zhang B."/>
            <person name="Ji P."/>
            <person name="Bell-Sakyi L."/>
            <person name="Cui X.M."/>
            <person name="Yuan T.T."/>
            <person name="Jiang B.G."/>
            <person name="Yang W.F."/>
            <person name="Lam T.T."/>
            <person name="Chang Q.C."/>
            <person name="Ding S.J."/>
            <person name="Wang X.J."/>
            <person name="Zhu J.G."/>
            <person name="Ruan X.D."/>
            <person name="Zhao L."/>
            <person name="Wei J.T."/>
            <person name="Ye R.Z."/>
            <person name="Que T.C."/>
            <person name="Du C.H."/>
            <person name="Zhou Y.H."/>
            <person name="Cheng J.X."/>
            <person name="Dai P.F."/>
            <person name="Guo W.B."/>
            <person name="Han X.H."/>
            <person name="Huang E.J."/>
            <person name="Li L.F."/>
            <person name="Wei W."/>
            <person name="Gao Y.C."/>
            <person name="Liu J.Z."/>
            <person name="Shao H.Z."/>
            <person name="Wang X."/>
            <person name="Wang C.C."/>
            <person name="Yang T.C."/>
            <person name="Huo Q.B."/>
            <person name="Li W."/>
            <person name="Chen H.Y."/>
            <person name="Chen S.E."/>
            <person name="Zhou L.G."/>
            <person name="Ni X.B."/>
            <person name="Tian J.H."/>
            <person name="Sheng Y."/>
            <person name="Liu T."/>
            <person name="Pan Y.S."/>
            <person name="Xia L.Y."/>
            <person name="Li J."/>
            <person name="Zhao F."/>
            <person name="Cao W.C."/>
        </authorList>
    </citation>
    <scope>NUCLEOTIDE SEQUENCE</scope>
    <source>
        <strain evidence="4">Rmic-2018</strain>
    </source>
</reference>
<evidence type="ECO:0000256" key="1">
    <source>
        <dbReference type="ARBA" id="ARBA00004123"/>
    </source>
</evidence>
<dbReference type="EMBL" id="JABSTU010000004">
    <property type="protein sequence ID" value="KAH8034046.1"/>
    <property type="molecule type" value="Genomic_DNA"/>
</dbReference>
<evidence type="ECO:0000313" key="4">
    <source>
        <dbReference type="EMBL" id="KAH8034046.1"/>
    </source>
</evidence>
<reference evidence="4" key="2">
    <citation type="submission" date="2021-09" db="EMBL/GenBank/DDBJ databases">
        <authorList>
            <person name="Jia N."/>
            <person name="Wang J."/>
            <person name="Shi W."/>
            <person name="Du L."/>
            <person name="Sun Y."/>
            <person name="Zhan W."/>
            <person name="Jiang J."/>
            <person name="Wang Q."/>
            <person name="Zhang B."/>
            <person name="Ji P."/>
            <person name="Sakyi L.B."/>
            <person name="Cui X."/>
            <person name="Yuan T."/>
            <person name="Jiang B."/>
            <person name="Yang W."/>
            <person name="Lam T.T.-Y."/>
            <person name="Chang Q."/>
            <person name="Ding S."/>
            <person name="Wang X."/>
            <person name="Zhu J."/>
            <person name="Ruan X."/>
            <person name="Zhao L."/>
            <person name="Wei J."/>
            <person name="Que T."/>
            <person name="Du C."/>
            <person name="Cheng J."/>
            <person name="Dai P."/>
            <person name="Han X."/>
            <person name="Huang E."/>
            <person name="Gao Y."/>
            <person name="Liu J."/>
            <person name="Shao H."/>
            <person name="Ye R."/>
            <person name="Li L."/>
            <person name="Wei W."/>
            <person name="Wang X."/>
            <person name="Wang C."/>
            <person name="Huo Q."/>
            <person name="Li W."/>
            <person name="Guo W."/>
            <person name="Chen H."/>
            <person name="Chen S."/>
            <person name="Zhou L."/>
            <person name="Zhou L."/>
            <person name="Ni X."/>
            <person name="Tian J."/>
            <person name="Zhou Y."/>
            <person name="Sheng Y."/>
            <person name="Liu T."/>
            <person name="Pan Y."/>
            <person name="Xia L."/>
            <person name="Li J."/>
            <person name="Zhao F."/>
            <person name="Cao W."/>
        </authorList>
    </citation>
    <scope>NUCLEOTIDE SEQUENCE</scope>
    <source>
        <strain evidence="4">Rmic-2018</strain>
        <tissue evidence="4">Larvae</tissue>
    </source>
</reference>
<evidence type="ECO:0000256" key="2">
    <source>
        <dbReference type="ARBA" id="ARBA00023125"/>
    </source>
</evidence>
<dbReference type="PROSITE" id="PS51253">
    <property type="entry name" value="HTH_CENPB"/>
    <property type="match status" value="1"/>
</dbReference>
<keyword evidence="5" id="KW-1185">Reference proteome</keyword>
<accession>A0A9J6EI19</accession>
<dbReference type="SUPFAM" id="SSF46689">
    <property type="entry name" value="Homeodomain-like"/>
    <property type="match status" value="1"/>
</dbReference>
<sequence>MEKAVFEYVKDMRKDGCAVSLEMVRTQVRTVSQRLGLATKDFRASSSWTTRFMRRNALLLRRRTSLCQRLPSAYEDKVIDFHRFNCICIINILITKFGAGIRCARRAMPAELGYEPFPIAA</sequence>
<evidence type="ECO:0000313" key="5">
    <source>
        <dbReference type="Proteomes" id="UP000821866"/>
    </source>
</evidence>
<comment type="subcellular location">
    <subcellularLocation>
        <location evidence="1">Nucleus</location>
    </subcellularLocation>
</comment>
<dbReference type="SMART" id="SM00674">
    <property type="entry name" value="CENPB"/>
    <property type="match status" value="1"/>
</dbReference>
<organism evidence="4 5">
    <name type="scientific">Rhipicephalus microplus</name>
    <name type="common">Cattle tick</name>
    <name type="synonym">Boophilus microplus</name>
    <dbReference type="NCBI Taxonomy" id="6941"/>
    <lineage>
        <taxon>Eukaryota</taxon>
        <taxon>Metazoa</taxon>
        <taxon>Ecdysozoa</taxon>
        <taxon>Arthropoda</taxon>
        <taxon>Chelicerata</taxon>
        <taxon>Arachnida</taxon>
        <taxon>Acari</taxon>
        <taxon>Parasitiformes</taxon>
        <taxon>Ixodida</taxon>
        <taxon>Ixodoidea</taxon>
        <taxon>Ixodidae</taxon>
        <taxon>Rhipicephalinae</taxon>
        <taxon>Rhipicephalus</taxon>
        <taxon>Boophilus</taxon>
    </lineage>
</organism>
<dbReference type="InterPro" id="IPR009057">
    <property type="entry name" value="Homeodomain-like_sf"/>
</dbReference>
<dbReference type="Pfam" id="PF03221">
    <property type="entry name" value="HTH_Tnp_Tc5"/>
    <property type="match status" value="1"/>
</dbReference>
<evidence type="ECO:0000259" key="3">
    <source>
        <dbReference type="PROSITE" id="PS51253"/>
    </source>
</evidence>